<dbReference type="AlphaFoldDB" id="A0A9P3LV95"/>
<dbReference type="OrthoDB" id="2432222at2759"/>
<reference evidence="1" key="1">
    <citation type="submission" date="2021-11" db="EMBL/GenBank/DDBJ databases">
        <authorList>
            <person name="Herlambang A."/>
            <person name="Guo Y."/>
            <person name="Takashima Y."/>
            <person name="Nishizawa T."/>
        </authorList>
    </citation>
    <scope>NUCLEOTIDE SEQUENCE</scope>
    <source>
        <strain evidence="1">E1425</strain>
    </source>
</reference>
<protein>
    <recommendedName>
        <fullName evidence="3">F-box domain-containing protein</fullName>
    </recommendedName>
</protein>
<evidence type="ECO:0000313" key="2">
    <source>
        <dbReference type="Proteomes" id="UP000827284"/>
    </source>
</evidence>
<keyword evidence="2" id="KW-1185">Reference proteome</keyword>
<sequence length="549" mass="62912">MADPLSIPEVASLISNQLPSRILFLRIQVSRRWHRVFLPCLWRRVYLTSAEIGSKDSSQIVSTLTPHADLIQDLSIRDIKETSDLSYLQQHLYFPHLQSLKIGFHDPSGIRKARRAAGDFVRRHGRELWSLTIVNMRDMGRPLALKGGPSPVLTNWDILEGCCSTSTDQHLTRLTIEDAAFSLEEMNEATGRLLMQLNTLVLIKVHLGRPSLMIEPWERQPEWHRRLTTRSRIRHLVMEGCFPAPDEYVLLLECQEIRSLKWTCVGLAAQMLDPPFAKGLRERNWLYLESLTLKMYHLGDERLAEIIVAIGPLRDLNMEQSSFGVLSAMALLESEGGKHRTKLETLSLRGSMHLEGSMVQRFLCEFPNLMKIHAHRISVLDMERDPRPWVCRKLREFRGGVVVRENSVIPSKEDLTSLSPSPDAVPLVIPPSTEFLKRLAELTDLRVLSIELGRHAQGQARYEHQQLRLSCGLDNLKTLRAMKESWLSEETEQNIEIEEAEWMTKNWPKLDTIDITCAHRSRVVKRTLECHFTNQGVDVVGVCTFQGHQ</sequence>
<name>A0A9P3LV95_9FUNG</name>
<accession>A0A9P3LV95</accession>
<dbReference type="Proteomes" id="UP000827284">
    <property type="component" value="Unassembled WGS sequence"/>
</dbReference>
<evidence type="ECO:0008006" key="3">
    <source>
        <dbReference type="Google" id="ProtNLM"/>
    </source>
</evidence>
<reference evidence="1" key="2">
    <citation type="journal article" date="2022" name="Microbiol. Resour. Announc.">
        <title>Whole-Genome Sequence of Entomortierella parvispora E1425, a Mucoromycotan Fungus Associated with Burkholderiaceae-Related Endosymbiotic Bacteria.</title>
        <authorList>
            <person name="Herlambang A."/>
            <person name="Guo Y."/>
            <person name="Takashima Y."/>
            <person name="Narisawa K."/>
            <person name="Ohta H."/>
            <person name="Nishizawa T."/>
        </authorList>
    </citation>
    <scope>NUCLEOTIDE SEQUENCE</scope>
    <source>
        <strain evidence="1">E1425</strain>
    </source>
</reference>
<organism evidence="1 2">
    <name type="scientific">Entomortierella parvispora</name>
    <dbReference type="NCBI Taxonomy" id="205924"/>
    <lineage>
        <taxon>Eukaryota</taxon>
        <taxon>Fungi</taxon>
        <taxon>Fungi incertae sedis</taxon>
        <taxon>Mucoromycota</taxon>
        <taxon>Mortierellomycotina</taxon>
        <taxon>Mortierellomycetes</taxon>
        <taxon>Mortierellales</taxon>
        <taxon>Mortierellaceae</taxon>
        <taxon>Entomortierella</taxon>
    </lineage>
</organism>
<proteinExistence type="predicted"/>
<comment type="caution">
    <text evidence="1">The sequence shown here is derived from an EMBL/GenBank/DDBJ whole genome shotgun (WGS) entry which is preliminary data.</text>
</comment>
<evidence type="ECO:0000313" key="1">
    <source>
        <dbReference type="EMBL" id="GJJ71515.1"/>
    </source>
</evidence>
<dbReference type="EMBL" id="BQFW01000005">
    <property type="protein sequence ID" value="GJJ71515.1"/>
    <property type="molecule type" value="Genomic_DNA"/>
</dbReference>
<dbReference type="Gene3D" id="3.80.10.10">
    <property type="entry name" value="Ribonuclease Inhibitor"/>
    <property type="match status" value="1"/>
</dbReference>
<gene>
    <name evidence="1" type="ORF">EMPS_03865</name>
</gene>
<dbReference type="InterPro" id="IPR032675">
    <property type="entry name" value="LRR_dom_sf"/>
</dbReference>
<dbReference type="SUPFAM" id="SSF52047">
    <property type="entry name" value="RNI-like"/>
    <property type="match status" value="1"/>
</dbReference>